<evidence type="ECO:0000256" key="15">
    <source>
        <dbReference type="PIRSR" id="PIRSR600823-1"/>
    </source>
</evidence>
<dbReference type="FunFam" id="1.10.520.10:FF:000008">
    <property type="entry name" value="Peroxidase"/>
    <property type="match status" value="1"/>
</dbReference>
<keyword evidence="9 20" id="KW-0732">Signal</keyword>
<evidence type="ECO:0000256" key="12">
    <source>
        <dbReference type="ARBA" id="ARBA00023004"/>
    </source>
</evidence>
<evidence type="ECO:0000313" key="23">
    <source>
        <dbReference type="Proteomes" id="UP001177140"/>
    </source>
</evidence>
<evidence type="ECO:0000259" key="21">
    <source>
        <dbReference type="PROSITE" id="PS50873"/>
    </source>
</evidence>
<feature type="binding site" evidence="17">
    <location>
        <position position="78"/>
    </location>
    <ligand>
        <name>Ca(2+)</name>
        <dbReference type="ChEBI" id="CHEBI:29108"/>
        <label>1</label>
    </ligand>
</feature>
<dbReference type="GO" id="GO:0020037">
    <property type="term" value="F:heme binding"/>
    <property type="evidence" value="ECO:0007669"/>
    <property type="project" value="UniProtKB-UniRule"/>
</dbReference>
<keyword evidence="6 20" id="KW-0575">Peroxidase</keyword>
<proteinExistence type="inferred from homology"/>
<evidence type="ECO:0000256" key="14">
    <source>
        <dbReference type="ARBA" id="ARBA00023324"/>
    </source>
</evidence>
<keyword evidence="8 17" id="KW-0479">Metal-binding</keyword>
<evidence type="ECO:0000256" key="7">
    <source>
        <dbReference type="ARBA" id="ARBA00022617"/>
    </source>
</evidence>
<dbReference type="InterPro" id="IPR019793">
    <property type="entry name" value="Peroxidases_heam-ligand_BS"/>
</dbReference>
<dbReference type="Gene3D" id="1.10.420.10">
    <property type="entry name" value="Peroxidase, domain 2"/>
    <property type="match status" value="1"/>
</dbReference>
<evidence type="ECO:0000256" key="2">
    <source>
        <dbReference type="ARBA" id="ARBA00002322"/>
    </source>
</evidence>
<comment type="caution">
    <text evidence="22">The sequence shown here is derived from an EMBL/GenBank/DDBJ whole genome shotgun (WGS) entry which is preliminary data.</text>
</comment>
<sequence length="335" mass="37059">MMRLASNSVLFVTLTLFVLFGTLNVCDGQRLNGLKMRNFYRKSCPKVNVEKTVQKITWKNVAANPSLGAKLLRVHYHDCFVRGCDASLLLDPTPNKATQVEKEARPNLSLSGYEVIDEIKTQLEKDCPGKVSCADILALAARDAVSFQFQKQMWDVPLGRRDGRVSIASEAVLDLPSASSNFTTLLQLFSRKKLDTVDLVALSGAHTIGITRCGVISRRLFNFTGQGDTDPSINPDFATILKAKCTGANGVILEMDPDSSTSFDGHYYRNLNANKGVFQSDAALLTNRFAKSLARSFERDNRFFRSFATSMVNMGAMEVLTGSQGEIRKQCRFVN</sequence>
<evidence type="ECO:0000256" key="9">
    <source>
        <dbReference type="ARBA" id="ARBA00022729"/>
    </source>
</evidence>
<evidence type="ECO:0000256" key="3">
    <source>
        <dbReference type="ARBA" id="ARBA00006873"/>
    </source>
</evidence>
<feature type="binding site" evidence="17">
    <location>
        <position position="87"/>
    </location>
    <ligand>
        <name>Ca(2+)</name>
        <dbReference type="ChEBI" id="CHEBI:29108"/>
        <label>1</label>
    </ligand>
</feature>
<dbReference type="Gene3D" id="1.10.520.10">
    <property type="match status" value="1"/>
</dbReference>
<feature type="binding site" evidence="17">
    <location>
        <position position="83"/>
    </location>
    <ligand>
        <name>Ca(2+)</name>
        <dbReference type="ChEBI" id="CHEBI:29108"/>
        <label>1</label>
    </ligand>
</feature>
<keyword evidence="11 20" id="KW-0560">Oxidoreductase</keyword>
<feature type="binding site" evidence="17">
    <location>
        <position position="85"/>
    </location>
    <ligand>
        <name>Ca(2+)</name>
        <dbReference type="ChEBI" id="CHEBI:29108"/>
        <label>1</label>
    </ligand>
</feature>
<evidence type="ECO:0000256" key="17">
    <source>
        <dbReference type="PIRSR" id="PIRSR600823-3"/>
    </source>
</evidence>
<evidence type="ECO:0000256" key="20">
    <source>
        <dbReference type="RuleBase" id="RU362060"/>
    </source>
</evidence>
<keyword evidence="14 20" id="KW-0376">Hydrogen peroxide</keyword>
<evidence type="ECO:0000256" key="13">
    <source>
        <dbReference type="ARBA" id="ARBA00023157"/>
    </source>
</evidence>
<feature type="binding site" evidence="17">
    <location>
        <position position="101"/>
    </location>
    <ligand>
        <name>Ca(2+)</name>
        <dbReference type="ChEBI" id="CHEBI:29108"/>
        <label>1</label>
    </ligand>
</feature>
<comment type="cofactor">
    <cofactor evidence="17 20">
        <name>heme b</name>
        <dbReference type="ChEBI" id="CHEBI:60344"/>
    </cofactor>
    <text evidence="17 20">Binds 1 heme b (iron(II)-protoporphyrin IX) group per subunit.</text>
</comment>
<gene>
    <name evidence="22" type="ORF">MKW94_002548</name>
</gene>
<dbReference type="InterPro" id="IPR010255">
    <property type="entry name" value="Haem_peroxidase_sf"/>
</dbReference>
<keyword evidence="13 19" id="KW-1015">Disulfide bond</keyword>
<keyword evidence="12 17" id="KW-0408">Iron</keyword>
<dbReference type="FunFam" id="1.10.420.10:FF:000010">
    <property type="entry name" value="Peroxidase"/>
    <property type="match status" value="1"/>
</dbReference>
<name>A0AA41VF08_PAPNU</name>
<feature type="disulfide bond" evidence="19">
    <location>
        <begin position="213"/>
        <end position="245"/>
    </location>
</feature>
<dbReference type="GO" id="GO:0140825">
    <property type="term" value="F:lactoperoxidase activity"/>
    <property type="evidence" value="ECO:0007669"/>
    <property type="project" value="UniProtKB-EC"/>
</dbReference>
<dbReference type="PRINTS" id="PR00461">
    <property type="entry name" value="PLPEROXIDASE"/>
</dbReference>
<feature type="binding site" description="axial binding residue" evidence="17">
    <location>
        <position position="206"/>
    </location>
    <ligand>
        <name>heme b</name>
        <dbReference type="ChEBI" id="CHEBI:60344"/>
    </ligand>
    <ligandPart>
        <name>Fe</name>
        <dbReference type="ChEBI" id="CHEBI:18248"/>
    </ligandPart>
</feature>
<feature type="domain" description="Plant heme peroxidase family profile" evidence="21">
    <location>
        <begin position="38"/>
        <end position="335"/>
    </location>
</feature>
<feature type="active site" description="Proton acceptor" evidence="15">
    <location>
        <position position="77"/>
    </location>
</feature>
<dbReference type="GO" id="GO:0006979">
    <property type="term" value="P:response to oxidative stress"/>
    <property type="evidence" value="ECO:0007669"/>
    <property type="project" value="UniProtKB-UniRule"/>
</dbReference>
<feature type="disulfide bond" evidence="19">
    <location>
        <begin position="44"/>
        <end position="127"/>
    </location>
</feature>
<evidence type="ECO:0000256" key="4">
    <source>
        <dbReference type="ARBA" id="ARBA00012313"/>
    </source>
</evidence>
<dbReference type="SUPFAM" id="SSF48113">
    <property type="entry name" value="Heme-dependent peroxidases"/>
    <property type="match status" value="1"/>
</dbReference>
<evidence type="ECO:0000256" key="10">
    <source>
        <dbReference type="ARBA" id="ARBA00022837"/>
    </source>
</evidence>
<feature type="site" description="Transition state stabilizer" evidence="18">
    <location>
        <position position="73"/>
    </location>
</feature>
<dbReference type="Pfam" id="PF00141">
    <property type="entry name" value="peroxidase"/>
    <property type="match status" value="1"/>
</dbReference>
<dbReference type="InterPro" id="IPR033905">
    <property type="entry name" value="Secretory_peroxidase"/>
</dbReference>
<accession>A0AA41VF08</accession>
<evidence type="ECO:0000256" key="19">
    <source>
        <dbReference type="PIRSR" id="PIRSR600823-5"/>
    </source>
</evidence>
<feature type="chain" id="PRO_5041483674" description="Peroxidase" evidence="20">
    <location>
        <begin position="29"/>
        <end position="335"/>
    </location>
</feature>
<keyword evidence="7 20" id="KW-0349">Heme</keyword>
<feature type="signal peptide" evidence="20">
    <location>
        <begin position="1"/>
        <end position="28"/>
    </location>
</feature>
<evidence type="ECO:0000256" key="8">
    <source>
        <dbReference type="ARBA" id="ARBA00022723"/>
    </source>
</evidence>
<dbReference type="InterPro" id="IPR002016">
    <property type="entry name" value="Haem_peroxidase"/>
</dbReference>
<comment type="catalytic activity">
    <reaction evidence="1 20">
        <text>2 a phenolic donor + H2O2 = 2 a phenolic radical donor + 2 H2O</text>
        <dbReference type="Rhea" id="RHEA:56136"/>
        <dbReference type="ChEBI" id="CHEBI:15377"/>
        <dbReference type="ChEBI" id="CHEBI:16240"/>
        <dbReference type="ChEBI" id="CHEBI:139520"/>
        <dbReference type="ChEBI" id="CHEBI:139521"/>
        <dbReference type="EC" id="1.11.1.7"/>
    </reaction>
</comment>
<dbReference type="PRINTS" id="PR00458">
    <property type="entry name" value="PEROXIDASE"/>
</dbReference>
<dbReference type="CDD" id="cd00693">
    <property type="entry name" value="secretory_peroxidase"/>
    <property type="match status" value="1"/>
</dbReference>
<evidence type="ECO:0000256" key="18">
    <source>
        <dbReference type="PIRSR" id="PIRSR600823-4"/>
    </source>
</evidence>
<feature type="binding site" evidence="17">
    <location>
        <position position="256"/>
    </location>
    <ligand>
        <name>Ca(2+)</name>
        <dbReference type="ChEBI" id="CHEBI:29108"/>
        <label>2</label>
    </ligand>
</feature>
<keyword evidence="10 17" id="KW-0106">Calcium</keyword>
<dbReference type="EMBL" id="JAJJMA010207456">
    <property type="protein sequence ID" value="MCL7040015.1"/>
    <property type="molecule type" value="Genomic_DNA"/>
</dbReference>
<feature type="binding site" evidence="17">
    <location>
        <position position="264"/>
    </location>
    <ligand>
        <name>Ca(2+)</name>
        <dbReference type="ChEBI" id="CHEBI:29108"/>
        <label>2</label>
    </ligand>
</feature>
<feature type="disulfide bond" evidence="19">
    <location>
        <begin position="79"/>
        <end position="84"/>
    </location>
</feature>
<comment type="similarity">
    <text evidence="20">Belongs to the peroxidase family. Classical plant (class III) peroxidase subfamily.</text>
</comment>
<evidence type="ECO:0000313" key="22">
    <source>
        <dbReference type="EMBL" id="MCL7040015.1"/>
    </source>
</evidence>
<comment type="cofactor">
    <cofactor evidence="17 20">
        <name>Ca(2+)</name>
        <dbReference type="ChEBI" id="CHEBI:29108"/>
    </cofactor>
    <text evidence="17 20">Binds 2 calcium ions per subunit.</text>
</comment>
<dbReference type="PANTHER" id="PTHR31235">
    <property type="entry name" value="PEROXIDASE 25-RELATED"/>
    <property type="match status" value="1"/>
</dbReference>
<evidence type="ECO:0000256" key="1">
    <source>
        <dbReference type="ARBA" id="ARBA00000189"/>
    </source>
</evidence>
<reference evidence="22" key="1">
    <citation type="submission" date="2022-03" db="EMBL/GenBank/DDBJ databases">
        <title>A functionally conserved STORR gene fusion in Papaver species that diverged 16.8 million years ago.</title>
        <authorList>
            <person name="Catania T."/>
        </authorList>
    </citation>
    <scope>NUCLEOTIDE SEQUENCE</scope>
    <source>
        <strain evidence="22">S-191538</strain>
    </source>
</reference>
<dbReference type="PROSITE" id="PS50873">
    <property type="entry name" value="PEROXIDASE_4"/>
    <property type="match status" value="1"/>
</dbReference>
<feature type="binding site" evidence="17">
    <location>
        <position position="81"/>
    </location>
    <ligand>
        <name>Ca(2+)</name>
        <dbReference type="ChEBI" id="CHEBI:29108"/>
        <label>1</label>
    </ligand>
</feature>
<dbReference type="InterPro" id="IPR000823">
    <property type="entry name" value="Peroxidase_pln"/>
</dbReference>
<evidence type="ECO:0000256" key="6">
    <source>
        <dbReference type="ARBA" id="ARBA00022559"/>
    </source>
</evidence>
<evidence type="ECO:0000256" key="11">
    <source>
        <dbReference type="ARBA" id="ARBA00023002"/>
    </source>
</evidence>
<evidence type="ECO:0000256" key="16">
    <source>
        <dbReference type="PIRSR" id="PIRSR600823-2"/>
    </source>
</evidence>
<keyword evidence="23" id="KW-1185">Reference proteome</keyword>
<dbReference type="GO" id="GO:0005576">
    <property type="term" value="C:extracellular region"/>
    <property type="evidence" value="ECO:0007669"/>
    <property type="project" value="UniProtKB-SubCell"/>
</dbReference>
<dbReference type="GO" id="GO:0046872">
    <property type="term" value="F:metal ion binding"/>
    <property type="evidence" value="ECO:0007669"/>
    <property type="project" value="UniProtKB-UniRule"/>
</dbReference>
<organism evidence="22 23">
    <name type="scientific">Papaver nudicaule</name>
    <name type="common">Iceland poppy</name>
    <dbReference type="NCBI Taxonomy" id="74823"/>
    <lineage>
        <taxon>Eukaryota</taxon>
        <taxon>Viridiplantae</taxon>
        <taxon>Streptophyta</taxon>
        <taxon>Embryophyta</taxon>
        <taxon>Tracheophyta</taxon>
        <taxon>Spermatophyta</taxon>
        <taxon>Magnoliopsida</taxon>
        <taxon>Ranunculales</taxon>
        <taxon>Papaveraceae</taxon>
        <taxon>Papaveroideae</taxon>
        <taxon>Papaver</taxon>
    </lineage>
</organism>
<protein>
    <recommendedName>
        <fullName evidence="4 20">Peroxidase</fullName>
        <ecNumber evidence="4 20">1.11.1.7</ecNumber>
    </recommendedName>
</protein>
<feature type="binding site" evidence="17">
    <location>
        <position position="207"/>
    </location>
    <ligand>
        <name>Ca(2+)</name>
        <dbReference type="ChEBI" id="CHEBI:29108"/>
        <label>2</label>
    </ligand>
</feature>
<dbReference type="AlphaFoldDB" id="A0AA41VF08"/>
<feature type="binding site" evidence="16">
    <location>
        <position position="176"/>
    </location>
    <ligand>
        <name>substrate</name>
    </ligand>
</feature>
<feature type="disulfide bond" evidence="19">
    <location>
        <begin position="133"/>
        <end position="331"/>
    </location>
</feature>
<comment type="function">
    <text evidence="2">Removal of H(2)O(2), oxidation of toxic reductants, biosynthesis and degradation of lignin, suberization, auxin catabolism, response to environmental stresses such as wounding, pathogen attack and oxidative stress. These functions might be dependent on each isozyme/isoform in each plant tissue.</text>
</comment>
<keyword evidence="5 20" id="KW-0964">Secreted</keyword>
<evidence type="ECO:0000256" key="5">
    <source>
        <dbReference type="ARBA" id="ARBA00022525"/>
    </source>
</evidence>
<dbReference type="PROSITE" id="PS00435">
    <property type="entry name" value="PEROXIDASE_1"/>
    <property type="match status" value="1"/>
</dbReference>
<dbReference type="Proteomes" id="UP001177140">
    <property type="component" value="Unassembled WGS sequence"/>
</dbReference>
<comment type="similarity">
    <text evidence="3">Belongs to the peroxidase family. Ascorbate peroxidase subfamily.</text>
</comment>
<dbReference type="EC" id="1.11.1.7" evidence="4 20"/>
<dbReference type="GO" id="GO:0042744">
    <property type="term" value="P:hydrogen peroxide catabolic process"/>
    <property type="evidence" value="ECO:0007669"/>
    <property type="project" value="UniProtKB-KW"/>
</dbReference>
<comment type="subcellular location">
    <subcellularLocation>
        <location evidence="20">Secreted</location>
    </subcellularLocation>
</comment>